<reference evidence="1 2" key="1">
    <citation type="journal article" date="2019" name="Sci. Rep.">
        <title>Orb-weaving spider Araneus ventricosus genome elucidates the spidroin gene catalogue.</title>
        <authorList>
            <person name="Kono N."/>
            <person name="Nakamura H."/>
            <person name="Ohtoshi R."/>
            <person name="Moran D.A.P."/>
            <person name="Shinohara A."/>
            <person name="Yoshida Y."/>
            <person name="Fujiwara M."/>
            <person name="Mori M."/>
            <person name="Tomita M."/>
            <person name="Arakawa K."/>
        </authorList>
    </citation>
    <scope>NUCLEOTIDE SEQUENCE [LARGE SCALE GENOMIC DNA]</scope>
</reference>
<protein>
    <submittedName>
        <fullName evidence="1">Uncharacterized protein</fullName>
    </submittedName>
</protein>
<evidence type="ECO:0000313" key="1">
    <source>
        <dbReference type="EMBL" id="GBN69977.1"/>
    </source>
</evidence>
<proteinExistence type="predicted"/>
<sequence>MSIWLEGEIEAAGNVLWRSVNVSPKSIDLNRWKTNRSLGQMEWIRLLVNVHLYRTRKPPPLTYAGRISAFMSDSPNGAPVYSNWLEIRTFDHIAPILISFSKRRSFLVWSGRICVEWNARECPA</sequence>
<dbReference type="EMBL" id="BGPR01015621">
    <property type="protein sequence ID" value="GBN69977.1"/>
    <property type="molecule type" value="Genomic_DNA"/>
</dbReference>
<accession>A0A4Y2R2T0</accession>
<name>A0A4Y2R2T0_ARAVE</name>
<gene>
    <name evidence="1" type="ORF">AVEN_240207_1</name>
</gene>
<keyword evidence="2" id="KW-1185">Reference proteome</keyword>
<dbReference type="Proteomes" id="UP000499080">
    <property type="component" value="Unassembled WGS sequence"/>
</dbReference>
<organism evidence="1 2">
    <name type="scientific">Araneus ventricosus</name>
    <name type="common">Orbweaver spider</name>
    <name type="synonym">Epeira ventricosa</name>
    <dbReference type="NCBI Taxonomy" id="182803"/>
    <lineage>
        <taxon>Eukaryota</taxon>
        <taxon>Metazoa</taxon>
        <taxon>Ecdysozoa</taxon>
        <taxon>Arthropoda</taxon>
        <taxon>Chelicerata</taxon>
        <taxon>Arachnida</taxon>
        <taxon>Araneae</taxon>
        <taxon>Araneomorphae</taxon>
        <taxon>Entelegynae</taxon>
        <taxon>Araneoidea</taxon>
        <taxon>Araneidae</taxon>
        <taxon>Araneus</taxon>
    </lineage>
</organism>
<comment type="caution">
    <text evidence="1">The sequence shown here is derived from an EMBL/GenBank/DDBJ whole genome shotgun (WGS) entry which is preliminary data.</text>
</comment>
<dbReference type="AlphaFoldDB" id="A0A4Y2R2T0"/>
<evidence type="ECO:0000313" key="2">
    <source>
        <dbReference type="Proteomes" id="UP000499080"/>
    </source>
</evidence>